<feature type="compositionally biased region" description="Low complexity" evidence="1">
    <location>
        <begin position="984"/>
        <end position="997"/>
    </location>
</feature>
<feature type="region of interest" description="Disordered" evidence="1">
    <location>
        <begin position="958"/>
        <end position="1014"/>
    </location>
</feature>
<feature type="compositionally biased region" description="Polar residues" evidence="1">
    <location>
        <begin position="923"/>
        <end position="939"/>
    </location>
</feature>
<dbReference type="InterPro" id="IPR021478">
    <property type="entry name" value="DUF3131"/>
</dbReference>
<proteinExistence type="predicted"/>
<accession>K9VZ32</accession>
<dbReference type="eggNOG" id="COG3170">
    <property type="taxonomic scope" value="Bacteria"/>
</dbReference>
<dbReference type="Proteomes" id="UP000010472">
    <property type="component" value="Chromosome"/>
</dbReference>
<sequence>MNQERNGTQWSKLMALSLTGATIGQLLPYGSVPVDQALAQNPSPNQAACTDIVTPLTQEEQEYARTAWQYFVKNYQPTTGLVNSTGGYPSGTLWDMANYLVALNTVRGLDIVTQADFEARLNKFLTGISALPLFNNALPNKVYNAATGAMVDYGNNPQPNGIGWSALDIGRMLAAFHIIRTCHPEYADWVTSVVSRWKLEQSIKDGQLYGAVVLPDGKTQLVQEGRLGYEEYAARGYELWGFKPNKAIAIKPFQFVKVNNIKIPADSRDYQSTNSNNYVVSESYILDGIEFGLQGYLKDYSRSVFEAQKRHYEETGELTTVLEDDINQAPYFLSNNVYSNGVPWAVITDENKPNQQLHSLSTKAAFGWRYLYPDDSYAQKIFDVAKDLRNADGFYAGLDQETQKPNSILTGNTNGLILEILYYKARGNRPLINPTFLSLAEAPPTGNQSVITNALQNVAVAEIPAVSVEPAPIPKLARLLNPQEKRYAEAAWKYFQANYEPNTGLISDRSDVKGVTPWGIGDYIAALHAARSLDVISSEEFDNRTSLLLGALQKLPLYGNEIPSRSYDPRTLQPVDYGGNTVSQGTGWSALDIGRLMSALYNLKSAFPQYTNVVDQVALQWSYLKVVRDQRLQSAIAKHEGNQSQADANSDYMLSVVYPEVRLGYEEYAARGFQLWGFDVDRSSVGGKYQSAPVEGINVPTKRIRPDVNAETNQYTVSDPFLLYGLEFGIDPQMRQLLEPIRRAQAERYRRTGKLTAGGTTVLDREPYVVRSTIIADQEPWATLADDGTRVPDVRTVSTASAFALKALYPEDSYTTELWRASTDLYDSSQGYYEGFLENTGQPVKAFTSTTNSMVLQSLLYQVTNQQPIVTRNTNINSPWWQAVAKGNSSRGLPVANSPTTQLVTDSSGTYWASVNNRQPVALQGQPTLNNPPVASQQPPRVDNSAIASSLPATTEFTAPVASTPPVVATAPQTTPNSTTEGFTAPVASTPPVVAAAPSPPPRSTLNQPPRDSASADLSVRIAAVLPRLQADTNLVAAQIAWQYFERNWNSETGLVNSLDNNFVTNIWDQASAILAIHSARQLSIINSDLFNSRFSRLLQTLETLPLSAAKLRNQGYNTRTAKMIRLEPNTGMQSPSGSSSVDLARFLLALHVIKTNYPEYSQRVNNLVSRSNLLQVVKNGLQQPGTEAQGYQQYAAKILNLWNVDVAGFDNFSLASAQNSFSGSNSKSDRTIDPYILWGLELGWPEAVKTQLVSLLQSQAQKSYFKNYSLSTNDQPWQTKNKQTSTNASVNFLSTKSAFAWESLLQDDPYATTLRNYVQNLAQKNRGYLSGRYENSQNNLKASIDVNTNAMILESLLYQARNRRPLAF</sequence>
<evidence type="ECO:0000313" key="3">
    <source>
        <dbReference type="EMBL" id="AFZ12757.1"/>
    </source>
</evidence>
<dbReference type="PATRIC" id="fig|1173022.3.peg.2023"/>
<dbReference type="KEGG" id="cep:Cri9333_1874"/>
<feature type="domain" description="DUF3131" evidence="2">
    <location>
        <begin position="486"/>
        <end position="864"/>
    </location>
</feature>
<feature type="domain" description="DUF3131" evidence="2">
    <location>
        <begin position="1037"/>
        <end position="1362"/>
    </location>
</feature>
<reference evidence="3 4" key="1">
    <citation type="submission" date="2012-06" db="EMBL/GenBank/DDBJ databases">
        <title>Finished chromosome of genome of Crinalium epipsammum PCC 9333.</title>
        <authorList>
            <consortium name="US DOE Joint Genome Institute"/>
            <person name="Gugger M."/>
            <person name="Coursin T."/>
            <person name="Rippka R."/>
            <person name="Tandeau De Marsac N."/>
            <person name="Huntemann M."/>
            <person name="Wei C.-L."/>
            <person name="Han J."/>
            <person name="Detter J.C."/>
            <person name="Han C."/>
            <person name="Tapia R."/>
            <person name="Davenport K."/>
            <person name="Daligault H."/>
            <person name="Erkkila T."/>
            <person name="Gu W."/>
            <person name="Munk A.C.C."/>
            <person name="Teshima H."/>
            <person name="Xu Y."/>
            <person name="Chain P."/>
            <person name="Chen A."/>
            <person name="Krypides N."/>
            <person name="Mavromatis K."/>
            <person name="Markowitz V."/>
            <person name="Szeto E."/>
            <person name="Ivanova N."/>
            <person name="Mikhailova N."/>
            <person name="Ovchinnikova G."/>
            <person name="Pagani I."/>
            <person name="Pati A."/>
            <person name="Goodwin L."/>
            <person name="Peters L."/>
            <person name="Pitluck S."/>
            <person name="Woyke T."/>
            <person name="Kerfeld C."/>
        </authorList>
    </citation>
    <scope>NUCLEOTIDE SEQUENCE [LARGE SCALE GENOMIC DNA]</scope>
    <source>
        <strain evidence="3 4">PCC 9333</strain>
    </source>
</reference>
<dbReference type="Pfam" id="PF11329">
    <property type="entry name" value="DUF3131"/>
    <property type="match status" value="3"/>
</dbReference>
<dbReference type="STRING" id="1173022.Cri9333_1874"/>
<feature type="compositionally biased region" description="Low complexity" evidence="1">
    <location>
        <begin position="958"/>
        <end position="976"/>
    </location>
</feature>
<feature type="domain" description="DUF3131" evidence="2">
    <location>
        <begin position="62"/>
        <end position="427"/>
    </location>
</feature>
<organism evidence="3 4">
    <name type="scientific">Crinalium epipsammum PCC 9333</name>
    <dbReference type="NCBI Taxonomy" id="1173022"/>
    <lineage>
        <taxon>Bacteria</taxon>
        <taxon>Bacillati</taxon>
        <taxon>Cyanobacteriota</taxon>
        <taxon>Cyanophyceae</taxon>
        <taxon>Gomontiellales</taxon>
        <taxon>Gomontiellaceae</taxon>
        <taxon>Crinalium</taxon>
    </lineage>
</organism>
<gene>
    <name evidence="3" type="ORF">Cri9333_1874</name>
</gene>
<protein>
    <recommendedName>
        <fullName evidence="2">DUF3131 domain-containing protein</fullName>
    </recommendedName>
</protein>
<name>K9VZ32_9CYAN</name>
<evidence type="ECO:0000313" key="4">
    <source>
        <dbReference type="Proteomes" id="UP000010472"/>
    </source>
</evidence>
<evidence type="ECO:0000256" key="1">
    <source>
        <dbReference type="SAM" id="MobiDB-lite"/>
    </source>
</evidence>
<dbReference type="EMBL" id="CP003620">
    <property type="protein sequence ID" value="AFZ12757.1"/>
    <property type="molecule type" value="Genomic_DNA"/>
</dbReference>
<dbReference type="HOGENOM" id="CLU_005982_0_0_3"/>
<evidence type="ECO:0000259" key="2">
    <source>
        <dbReference type="Pfam" id="PF11329"/>
    </source>
</evidence>
<dbReference type="OrthoDB" id="9147113at2"/>
<dbReference type="RefSeq" id="WP_015202874.1">
    <property type="nucleotide sequence ID" value="NC_019753.1"/>
</dbReference>
<dbReference type="Gene3D" id="1.50.10.140">
    <property type="match status" value="3"/>
</dbReference>
<feature type="region of interest" description="Disordered" evidence="1">
    <location>
        <begin position="923"/>
        <end position="945"/>
    </location>
</feature>
<keyword evidence="4" id="KW-1185">Reference proteome</keyword>